<dbReference type="GO" id="GO:0005524">
    <property type="term" value="F:ATP binding"/>
    <property type="evidence" value="ECO:0007669"/>
    <property type="project" value="UniProtKB-KW"/>
</dbReference>
<name>A0A7J7HYY2_CAMSI</name>
<evidence type="ECO:0000313" key="6">
    <source>
        <dbReference type="Proteomes" id="UP000593564"/>
    </source>
</evidence>
<comment type="caution">
    <text evidence="5">The sequence shown here is derived from an EMBL/GenBank/DDBJ whole genome shotgun (WGS) entry which is preliminary data.</text>
</comment>
<dbReference type="EMBL" id="JACBKZ010000002">
    <property type="protein sequence ID" value="KAF5957695.1"/>
    <property type="molecule type" value="Genomic_DNA"/>
</dbReference>
<feature type="transmembrane region" description="Helical" evidence="3">
    <location>
        <begin position="170"/>
        <end position="193"/>
    </location>
</feature>
<dbReference type="Pfam" id="PF10431">
    <property type="entry name" value="ClpB_D2-small"/>
    <property type="match status" value="1"/>
</dbReference>
<keyword evidence="3" id="KW-0472">Membrane</keyword>
<keyword evidence="3" id="KW-1133">Transmembrane helix</keyword>
<organism evidence="5 6">
    <name type="scientific">Camellia sinensis</name>
    <name type="common">Tea plant</name>
    <name type="synonym">Thea sinensis</name>
    <dbReference type="NCBI Taxonomy" id="4442"/>
    <lineage>
        <taxon>Eukaryota</taxon>
        <taxon>Viridiplantae</taxon>
        <taxon>Streptophyta</taxon>
        <taxon>Embryophyta</taxon>
        <taxon>Tracheophyta</taxon>
        <taxon>Spermatophyta</taxon>
        <taxon>Magnoliopsida</taxon>
        <taxon>eudicotyledons</taxon>
        <taxon>Gunneridae</taxon>
        <taxon>Pentapetalae</taxon>
        <taxon>asterids</taxon>
        <taxon>Ericales</taxon>
        <taxon>Theaceae</taxon>
        <taxon>Camellia</taxon>
    </lineage>
</organism>
<evidence type="ECO:0000256" key="3">
    <source>
        <dbReference type="SAM" id="Phobius"/>
    </source>
</evidence>
<dbReference type="GO" id="GO:0016887">
    <property type="term" value="F:ATP hydrolysis activity"/>
    <property type="evidence" value="ECO:0007669"/>
    <property type="project" value="TreeGrafter"/>
</dbReference>
<evidence type="ECO:0000256" key="1">
    <source>
        <dbReference type="ARBA" id="ARBA00022741"/>
    </source>
</evidence>
<reference evidence="6" key="1">
    <citation type="journal article" date="2020" name="Nat. Commun.">
        <title>Genome assembly of wild tea tree DASZ reveals pedigree and selection history of tea varieties.</title>
        <authorList>
            <person name="Zhang W."/>
            <person name="Zhang Y."/>
            <person name="Qiu H."/>
            <person name="Guo Y."/>
            <person name="Wan H."/>
            <person name="Zhang X."/>
            <person name="Scossa F."/>
            <person name="Alseekh S."/>
            <person name="Zhang Q."/>
            <person name="Wang P."/>
            <person name="Xu L."/>
            <person name="Schmidt M.H."/>
            <person name="Jia X."/>
            <person name="Li D."/>
            <person name="Zhu A."/>
            <person name="Guo F."/>
            <person name="Chen W."/>
            <person name="Ni D."/>
            <person name="Usadel B."/>
            <person name="Fernie A.R."/>
            <person name="Wen W."/>
        </authorList>
    </citation>
    <scope>NUCLEOTIDE SEQUENCE [LARGE SCALE GENOMIC DNA]</scope>
    <source>
        <strain evidence="6">cv. G240</strain>
    </source>
</reference>
<reference evidence="5 6" key="2">
    <citation type="submission" date="2020-07" db="EMBL/GenBank/DDBJ databases">
        <title>Genome assembly of wild tea tree DASZ reveals pedigree and selection history of tea varieties.</title>
        <authorList>
            <person name="Zhang W."/>
        </authorList>
    </citation>
    <scope>NUCLEOTIDE SEQUENCE [LARGE SCALE GENOMIC DNA]</scope>
    <source>
        <strain evidence="6">cv. G240</strain>
        <tissue evidence="5">Leaf</tissue>
    </source>
</reference>
<keyword evidence="3" id="KW-0812">Transmembrane</keyword>
<keyword evidence="1" id="KW-0547">Nucleotide-binding</keyword>
<dbReference type="InterPro" id="IPR050130">
    <property type="entry name" value="ClpA_ClpB"/>
</dbReference>
<dbReference type="PANTHER" id="PTHR11638">
    <property type="entry name" value="ATP-DEPENDENT CLP PROTEASE"/>
    <property type="match status" value="1"/>
</dbReference>
<gene>
    <name evidence="5" type="ORF">HYC85_004920</name>
</gene>
<dbReference type="InterPro" id="IPR019489">
    <property type="entry name" value="Clp_ATPase_C"/>
</dbReference>
<keyword evidence="6" id="KW-1185">Reference proteome</keyword>
<dbReference type="GO" id="GO:0005737">
    <property type="term" value="C:cytoplasm"/>
    <property type="evidence" value="ECO:0007669"/>
    <property type="project" value="TreeGrafter"/>
</dbReference>
<accession>A0A7J7HYY2</accession>
<protein>
    <recommendedName>
        <fullName evidence="4">Clp ATPase C-terminal domain-containing protein</fullName>
    </recommendedName>
</protein>
<proteinExistence type="predicted"/>
<dbReference type="Gene3D" id="1.10.8.60">
    <property type="match status" value="1"/>
</dbReference>
<evidence type="ECO:0000259" key="4">
    <source>
        <dbReference type="Pfam" id="PF10431"/>
    </source>
</evidence>
<feature type="domain" description="Clp ATPase C-terminal" evidence="4">
    <location>
        <begin position="82"/>
        <end position="114"/>
    </location>
</feature>
<keyword evidence="2" id="KW-0067">ATP-binding</keyword>
<dbReference type="AlphaFoldDB" id="A0A7J7HYY2"/>
<dbReference type="Proteomes" id="UP000593564">
    <property type="component" value="Unassembled WGS sequence"/>
</dbReference>
<sequence>MDPLGGTMLSLSRKYSRGMGPDRMMMKYEIATMLVTAVIDDFSYDGHEEGGQLITEAVRRQPYSVRKHFKPEFLNRPDKIVEYGVRPIRRWVEQNVVKKLSGMLLNKEIDENSTELTYRVKSNGGLVNAATGQNSDILIELTDAAKAEMKMKLATKMKKSIDDSQNKRKLLTVGCFPAAAAAAAFLILLSFGAEWCASCRKCVLTRVKSGFSVMV</sequence>
<dbReference type="GO" id="GO:0034605">
    <property type="term" value="P:cellular response to heat"/>
    <property type="evidence" value="ECO:0007669"/>
    <property type="project" value="TreeGrafter"/>
</dbReference>
<evidence type="ECO:0000256" key="2">
    <source>
        <dbReference type="ARBA" id="ARBA00022840"/>
    </source>
</evidence>
<dbReference type="PANTHER" id="PTHR11638:SF18">
    <property type="entry name" value="HEAT SHOCK PROTEIN 104"/>
    <property type="match status" value="1"/>
</dbReference>
<evidence type="ECO:0000313" key="5">
    <source>
        <dbReference type="EMBL" id="KAF5957695.1"/>
    </source>
</evidence>